<feature type="domain" description="HTH myb-type" evidence="3">
    <location>
        <begin position="150"/>
        <end position="198"/>
    </location>
</feature>
<dbReference type="PROSITE" id="PS51294">
    <property type="entry name" value="HTH_MYB"/>
    <property type="match status" value="1"/>
</dbReference>
<protein>
    <recommendedName>
        <fullName evidence="6">Myb-like domain-containing protein</fullName>
    </recommendedName>
</protein>
<feature type="region of interest" description="Disordered" evidence="1">
    <location>
        <begin position="325"/>
        <end position="390"/>
    </location>
</feature>
<dbReference type="Proteomes" id="UP000070544">
    <property type="component" value="Unassembled WGS sequence"/>
</dbReference>
<evidence type="ECO:0000313" key="4">
    <source>
        <dbReference type="EMBL" id="KXS14426.1"/>
    </source>
</evidence>
<evidence type="ECO:0000259" key="2">
    <source>
        <dbReference type="PROSITE" id="PS50090"/>
    </source>
</evidence>
<gene>
    <name evidence="4" type="ORF">M427DRAFT_57607</name>
</gene>
<accession>A0A139AC87</accession>
<keyword evidence="5" id="KW-1185">Reference proteome</keyword>
<feature type="domain" description="Myb-like" evidence="2">
    <location>
        <begin position="68"/>
        <end position="122"/>
    </location>
</feature>
<dbReference type="InterPro" id="IPR017930">
    <property type="entry name" value="Myb_dom"/>
</dbReference>
<sequence>MLDLGNNRRIPTTAHVRGIPSFSALVLPHLLGLTFSHGPSTSSCSSFLRCSNSFTYSSTPIEAPEPNHRHESKRPWTTDQLRLLASLLPKKGPIIWEKIAKMGVFDPPRSETSLETAYRKHIKGRSREESRPLTGGPVDVFRVDPKRALRWTLEEDYILAKGVELRGAQNWDLIAAYLPGRRPTDCSTRWGHYKEQLARWVVPEWDEVQKGVQALETLVTTLMREAPEKNRRTTIAGMSTLKPILDAVKVDLAEKGEELPPQFLTTMMLRRFFAMVTLYTCIAKRNIRRYPEVSMYSPQVAAIKLVAERSWREYKTGKLPEELKVGPELNAAAQSKADPSPTKGRSTSSQQMVKVQAKNQSSGGKKKTTGKGVSVAPKLKVVKVDKPRKD</sequence>
<dbReference type="SMART" id="SM00717">
    <property type="entry name" value="SANT"/>
    <property type="match status" value="2"/>
</dbReference>
<feature type="domain" description="Myb-like" evidence="2">
    <location>
        <begin position="150"/>
        <end position="194"/>
    </location>
</feature>
<dbReference type="CDD" id="cd00167">
    <property type="entry name" value="SANT"/>
    <property type="match status" value="2"/>
</dbReference>
<dbReference type="InterPro" id="IPR009057">
    <property type="entry name" value="Homeodomain-like_sf"/>
</dbReference>
<evidence type="ECO:0000313" key="5">
    <source>
        <dbReference type="Proteomes" id="UP000070544"/>
    </source>
</evidence>
<dbReference type="Gene3D" id="1.10.10.60">
    <property type="entry name" value="Homeodomain-like"/>
    <property type="match status" value="1"/>
</dbReference>
<proteinExistence type="predicted"/>
<dbReference type="Pfam" id="PF00249">
    <property type="entry name" value="Myb_DNA-binding"/>
    <property type="match status" value="1"/>
</dbReference>
<dbReference type="AlphaFoldDB" id="A0A139AC87"/>
<feature type="compositionally biased region" description="Polar residues" evidence="1">
    <location>
        <begin position="343"/>
        <end position="362"/>
    </location>
</feature>
<feature type="non-terminal residue" evidence="4">
    <location>
        <position position="1"/>
    </location>
</feature>
<reference evidence="4 5" key="1">
    <citation type="journal article" date="2015" name="Genome Biol. Evol.">
        <title>Phylogenomic analyses indicate that early fungi evolved digesting cell walls of algal ancestors of land plants.</title>
        <authorList>
            <person name="Chang Y."/>
            <person name="Wang S."/>
            <person name="Sekimoto S."/>
            <person name="Aerts A.L."/>
            <person name="Choi C."/>
            <person name="Clum A."/>
            <person name="LaButti K.M."/>
            <person name="Lindquist E.A."/>
            <person name="Yee Ngan C."/>
            <person name="Ohm R.A."/>
            <person name="Salamov A.A."/>
            <person name="Grigoriev I.V."/>
            <person name="Spatafora J.W."/>
            <person name="Berbee M.L."/>
        </authorList>
    </citation>
    <scope>NUCLEOTIDE SEQUENCE [LARGE SCALE GENOMIC DNA]</scope>
    <source>
        <strain evidence="4 5">JEL478</strain>
    </source>
</reference>
<dbReference type="PROSITE" id="PS50090">
    <property type="entry name" value="MYB_LIKE"/>
    <property type="match status" value="2"/>
</dbReference>
<evidence type="ECO:0000259" key="3">
    <source>
        <dbReference type="PROSITE" id="PS51294"/>
    </source>
</evidence>
<dbReference type="SUPFAM" id="SSF46689">
    <property type="entry name" value="Homeodomain-like"/>
    <property type="match status" value="1"/>
</dbReference>
<dbReference type="OrthoDB" id="2143914at2759"/>
<feature type="non-terminal residue" evidence="4">
    <location>
        <position position="390"/>
    </location>
</feature>
<evidence type="ECO:0000256" key="1">
    <source>
        <dbReference type="SAM" id="MobiDB-lite"/>
    </source>
</evidence>
<dbReference type="EMBL" id="KQ965769">
    <property type="protein sequence ID" value="KXS14426.1"/>
    <property type="molecule type" value="Genomic_DNA"/>
</dbReference>
<organism evidence="4 5">
    <name type="scientific">Gonapodya prolifera (strain JEL478)</name>
    <name type="common">Monoblepharis prolifera</name>
    <dbReference type="NCBI Taxonomy" id="1344416"/>
    <lineage>
        <taxon>Eukaryota</taxon>
        <taxon>Fungi</taxon>
        <taxon>Fungi incertae sedis</taxon>
        <taxon>Chytridiomycota</taxon>
        <taxon>Chytridiomycota incertae sedis</taxon>
        <taxon>Monoblepharidomycetes</taxon>
        <taxon>Monoblepharidales</taxon>
        <taxon>Gonapodyaceae</taxon>
        <taxon>Gonapodya</taxon>
    </lineage>
</organism>
<evidence type="ECO:0008006" key="6">
    <source>
        <dbReference type="Google" id="ProtNLM"/>
    </source>
</evidence>
<name>A0A139AC87_GONPJ</name>
<dbReference type="InterPro" id="IPR001005">
    <property type="entry name" value="SANT/Myb"/>
</dbReference>